<keyword evidence="4" id="KW-0175">Coiled coil</keyword>
<evidence type="ECO:0000256" key="6">
    <source>
        <dbReference type="SAM" id="Phobius"/>
    </source>
</evidence>
<dbReference type="Pfam" id="PF00069">
    <property type="entry name" value="Pkinase"/>
    <property type="match status" value="1"/>
</dbReference>
<evidence type="ECO:0000256" key="5">
    <source>
        <dbReference type="SAM" id="MobiDB-lite"/>
    </source>
</evidence>
<keyword evidence="1 3" id="KW-0547">Nucleotide-binding</keyword>
<dbReference type="PANTHER" id="PTHR44329">
    <property type="entry name" value="SERINE/THREONINE-PROTEIN KINASE TNNI3K-RELATED"/>
    <property type="match status" value="1"/>
</dbReference>
<name>A0ABN9YAU1_9DINO</name>
<dbReference type="EMBL" id="CAUYUJ010022158">
    <property type="protein sequence ID" value="CAK0909212.1"/>
    <property type="molecule type" value="Genomic_DNA"/>
</dbReference>
<evidence type="ECO:0000313" key="8">
    <source>
        <dbReference type="EMBL" id="CAK0909212.1"/>
    </source>
</evidence>
<dbReference type="InterPro" id="IPR000719">
    <property type="entry name" value="Prot_kinase_dom"/>
</dbReference>
<dbReference type="PROSITE" id="PS00108">
    <property type="entry name" value="PROTEIN_KINASE_ST"/>
    <property type="match status" value="1"/>
</dbReference>
<dbReference type="SMART" id="SM00220">
    <property type="entry name" value="S_TKc"/>
    <property type="match status" value="1"/>
</dbReference>
<comment type="caution">
    <text evidence="8">The sequence shown here is derived from an EMBL/GenBank/DDBJ whole genome shotgun (WGS) entry which is preliminary data.</text>
</comment>
<evidence type="ECO:0000256" key="1">
    <source>
        <dbReference type="ARBA" id="ARBA00022741"/>
    </source>
</evidence>
<keyword evidence="6" id="KW-0472">Membrane</keyword>
<feature type="region of interest" description="Disordered" evidence="5">
    <location>
        <begin position="421"/>
        <end position="448"/>
    </location>
</feature>
<feature type="transmembrane region" description="Helical" evidence="6">
    <location>
        <begin position="367"/>
        <end position="389"/>
    </location>
</feature>
<organism evidence="8 9">
    <name type="scientific">Prorocentrum cordatum</name>
    <dbReference type="NCBI Taxonomy" id="2364126"/>
    <lineage>
        <taxon>Eukaryota</taxon>
        <taxon>Sar</taxon>
        <taxon>Alveolata</taxon>
        <taxon>Dinophyceae</taxon>
        <taxon>Prorocentrales</taxon>
        <taxon>Prorocentraceae</taxon>
        <taxon>Prorocentrum</taxon>
    </lineage>
</organism>
<feature type="coiled-coil region" evidence="4">
    <location>
        <begin position="14"/>
        <end position="48"/>
    </location>
</feature>
<evidence type="ECO:0000256" key="4">
    <source>
        <dbReference type="SAM" id="Coils"/>
    </source>
</evidence>
<feature type="transmembrane region" description="Helical" evidence="6">
    <location>
        <begin position="302"/>
        <end position="322"/>
    </location>
</feature>
<dbReference type="Proteomes" id="UP001189429">
    <property type="component" value="Unassembled WGS sequence"/>
</dbReference>
<dbReference type="InterPro" id="IPR051681">
    <property type="entry name" value="Ser/Thr_Kinases-Pseudokinases"/>
</dbReference>
<dbReference type="InterPro" id="IPR011009">
    <property type="entry name" value="Kinase-like_dom_sf"/>
</dbReference>
<feature type="region of interest" description="Disordered" evidence="5">
    <location>
        <begin position="857"/>
        <end position="880"/>
    </location>
</feature>
<dbReference type="SUPFAM" id="SSF56112">
    <property type="entry name" value="Protein kinase-like (PK-like)"/>
    <property type="match status" value="1"/>
</dbReference>
<dbReference type="Gene3D" id="1.10.510.10">
    <property type="entry name" value="Transferase(Phosphotransferase) domain 1"/>
    <property type="match status" value="1"/>
</dbReference>
<sequence>AWCDLEVNKTDASMSNKVEKMDALQAKIDKADAAIVELANEIKAHNEMVEKITVHMKESVEIRKVGKQENALAIKDAQQAQTAIADAVAVLEAYYKESGMLPKEPYELAQTGAGAPAELGDEPSTWDASYTGVTDPAEAGEGVVAVLKSVSADFAKMEADSRARHECQAALPRARARGLRAACLRDRGLEGNAGGDSAAAGTSRYTLRFADPRKEEGFANTHKAQLSRNGACAMAAFTVSILMSLAVHRFWDDSQYPTREALKLSRWQLLVHVVILVSFLISVGSGRLLAKHGMVSTLGLEITVVSACVFAMVCFTVNPKHYMARVFGYSDTEAIWGVDLGATDCSLVLAVDLAVTCVHLLIPIRWVVLVPLEVAAVLCYIVPSLLLGSPVMTQVPFNIIAIVALVVISAIGKRASERQIESSDAASKEKDPGSELGGSTRPGTTPSAAAFDGSVEHASLDQIRAIGQREQWLIASGEVQLLTDMVLGSGGFGVVVAGLYHNNVVAVKAPKEDIVSKGAVGSSLPELCNELRTLRRLRHPNIVFLYGACMDAALRKLCLVLEFVDGVHLGVFIRGPKAPAEPRPGAPQARDLAGGASVRPMLIFDILSALRYLHSREPVVVHGDLKDANVFVEARCSMSGRKSYRAKLLDFGLSRILTRRAKPLGGTLRWMAPELTARQAVPPDCAADCYSFGLLTYFIVTRCFPFEGSHADQLMRQLRRGQPLSLAWPTPADELTRACRSVVEQCTRATPAARPTTQQVSDELSTLLSASADGAAEAAADTPCTRRPSIGGKKLPGASVPTAADASAARALQQFAGVVEARQPGHASVSSLTSDMGFGSLPPVKEHKVMLTGEAADSIASPPPRSPSNSQGQLAHPEYEPTPLSTQALTLALLISQWNQTVPRSACCRLHGALRSLDVVREEVSRRPCRMPPESLFCGQCGYCGLLKYGPSPCEFCGHPGAPGAGEGPPDRPAASSAV</sequence>
<keyword evidence="6" id="KW-1133">Transmembrane helix</keyword>
<protein>
    <recommendedName>
        <fullName evidence="7">Protein kinase domain-containing protein</fullName>
    </recommendedName>
</protein>
<evidence type="ECO:0000256" key="3">
    <source>
        <dbReference type="PROSITE-ProRule" id="PRU10141"/>
    </source>
</evidence>
<gene>
    <name evidence="8" type="ORF">PCOR1329_LOCUS83689</name>
</gene>
<dbReference type="PROSITE" id="PS00107">
    <property type="entry name" value="PROTEIN_KINASE_ATP"/>
    <property type="match status" value="1"/>
</dbReference>
<feature type="compositionally biased region" description="Basic and acidic residues" evidence="5">
    <location>
        <begin position="421"/>
        <end position="433"/>
    </location>
</feature>
<feature type="transmembrane region" description="Helical" evidence="6">
    <location>
        <begin position="395"/>
        <end position="412"/>
    </location>
</feature>
<proteinExistence type="predicted"/>
<feature type="transmembrane region" description="Helical" evidence="6">
    <location>
        <begin position="231"/>
        <end position="251"/>
    </location>
</feature>
<feature type="domain" description="Protein kinase" evidence="7">
    <location>
        <begin position="481"/>
        <end position="768"/>
    </location>
</feature>
<dbReference type="InterPro" id="IPR008271">
    <property type="entry name" value="Ser/Thr_kinase_AS"/>
</dbReference>
<keyword evidence="6" id="KW-0812">Transmembrane</keyword>
<feature type="non-terminal residue" evidence="8">
    <location>
        <position position="1"/>
    </location>
</feature>
<feature type="region of interest" description="Disordered" evidence="5">
    <location>
        <begin position="778"/>
        <end position="798"/>
    </location>
</feature>
<keyword evidence="9" id="KW-1185">Reference proteome</keyword>
<evidence type="ECO:0000259" key="7">
    <source>
        <dbReference type="PROSITE" id="PS50011"/>
    </source>
</evidence>
<dbReference type="InterPro" id="IPR017441">
    <property type="entry name" value="Protein_kinase_ATP_BS"/>
</dbReference>
<evidence type="ECO:0000313" key="9">
    <source>
        <dbReference type="Proteomes" id="UP001189429"/>
    </source>
</evidence>
<dbReference type="PROSITE" id="PS50011">
    <property type="entry name" value="PROTEIN_KINASE_DOM"/>
    <property type="match status" value="1"/>
</dbReference>
<evidence type="ECO:0000256" key="2">
    <source>
        <dbReference type="ARBA" id="ARBA00022840"/>
    </source>
</evidence>
<feature type="binding site" evidence="3">
    <location>
        <position position="508"/>
    </location>
    <ligand>
        <name>ATP</name>
        <dbReference type="ChEBI" id="CHEBI:30616"/>
    </ligand>
</feature>
<reference evidence="8" key="1">
    <citation type="submission" date="2023-10" db="EMBL/GenBank/DDBJ databases">
        <authorList>
            <person name="Chen Y."/>
            <person name="Shah S."/>
            <person name="Dougan E. K."/>
            <person name="Thang M."/>
            <person name="Chan C."/>
        </authorList>
    </citation>
    <scope>NUCLEOTIDE SEQUENCE [LARGE SCALE GENOMIC DNA]</scope>
</reference>
<accession>A0ABN9YAU1</accession>
<feature type="transmembrane region" description="Helical" evidence="6">
    <location>
        <begin position="271"/>
        <end position="290"/>
    </location>
</feature>
<keyword evidence="2 3" id="KW-0067">ATP-binding</keyword>
<dbReference type="Gene3D" id="3.30.200.20">
    <property type="entry name" value="Phosphorylase Kinase, domain 1"/>
    <property type="match status" value="1"/>
</dbReference>